<feature type="chain" id="PRO_5007868422" description="SCP domain-containing protein" evidence="2">
    <location>
        <begin position="27"/>
        <end position="261"/>
    </location>
</feature>
<comment type="caution">
    <text evidence="4">The sequence shown here is derived from an EMBL/GenBank/DDBJ whole genome shotgun (WGS) entry which is preliminary data.</text>
</comment>
<dbReference type="OrthoDB" id="9783944at2"/>
<dbReference type="Gene3D" id="3.40.33.10">
    <property type="entry name" value="CAP"/>
    <property type="match status" value="1"/>
</dbReference>
<feature type="signal peptide" evidence="2">
    <location>
        <begin position="1"/>
        <end position="26"/>
    </location>
</feature>
<dbReference type="InterPro" id="IPR035940">
    <property type="entry name" value="CAP_sf"/>
</dbReference>
<evidence type="ECO:0000256" key="2">
    <source>
        <dbReference type="SAM" id="SignalP"/>
    </source>
</evidence>
<sequence>MKKSIIASIAAAAAIFTAGAGTNANAAEIQNQPVQIKSYVQTFGPYNINEDQLKQLIQSADSKELQNLLNNCLQNPSIEANNAIKEAIKRNTNQPANKQAAKKPAQTTQKTTQPAPSANDKATNNQTPIQSQTASSVNAFEKKVVELTNAERQKQGLKPLVLDEALSKVAREKSLDMQRNKYFSHTSPTYGSPFDMMKKFGISFRTAGENIAMGQRTPEEVVNAWMNSSGHRQNILNPNFTHIGVGYVENGNYWTQMFIGK</sequence>
<feature type="domain" description="SCP" evidence="3">
    <location>
        <begin position="146"/>
        <end position="258"/>
    </location>
</feature>
<gene>
    <name evidence="4" type="ORF">AZI98_16420</name>
</gene>
<evidence type="ECO:0000313" key="5">
    <source>
        <dbReference type="Proteomes" id="UP000076476"/>
    </source>
</evidence>
<dbReference type="InterPro" id="IPR014044">
    <property type="entry name" value="CAP_dom"/>
</dbReference>
<dbReference type="RefSeq" id="WP_063389333.1">
    <property type="nucleotide sequence ID" value="NZ_LWBR01000072.1"/>
</dbReference>
<dbReference type="AlphaFoldDB" id="A0A165WCM6"/>
<evidence type="ECO:0000313" key="4">
    <source>
        <dbReference type="EMBL" id="KZN94875.1"/>
    </source>
</evidence>
<protein>
    <recommendedName>
        <fullName evidence="3">SCP domain-containing protein</fullName>
    </recommendedName>
</protein>
<keyword evidence="5" id="KW-1185">Reference proteome</keyword>
<dbReference type="Proteomes" id="UP000076476">
    <property type="component" value="Unassembled WGS sequence"/>
</dbReference>
<dbReference type="InterPro" id="IPR014258">
    <property type="entry name" value="CAP_domain_YkwD-like"/>
</dbReference>
<feature type="compositionally biased region" description="Polar residues" evidence="1">
    <location>
        <begin position="120"/>
        <end position="135"/>
    </location>
</feature>
<evidence type="ECO:0000259" key="3">
    <source>
        <dbReference type="Pfam" id="PF00188"/>
    </source>
</evidence>
<reference evidence="4 5" key="1">
    <citation type="submission" date="2016-04" db="EMBL/GenBank/DDBJ databases">
        <title>Draft genome sequence of Aeribacillus pallidus 8m3 from petroleum reservoir.</title>
        <authorList>
            <person name="Poltaraus A.B."/>
            <person name="Nazina T.N."/>
            <person name="Tourova T.P."/>
            <person name="Malakho S.M."/>
            <person name="Korshunova A.V."/>
            <person name="Sokolova D.S."/>
        </authorList>
    </citation>
    <scope>NUCLEOTIDE SEQUENCE [LARGE SCALE GENOMIC DNA]</scope>
    <source>
        <strain evidence="4 5">8m3</strain>
    </source>
</reference>
<feature type="region of interest" description="Disordered" evidence="1">
    <location>
        <begin position="92"/>
        <end position="135"/>
    </location>
</feature>
<dbReference type="NCBIfam" id="TIGR02909">
    <property type="entry name" value="spore_YkwD"/>
    <property type="match status" value="1"/>
</dbReference>
<evidence type="ECO:0000256" key="1">
    <source>
        <dbReference type="SAM" id="MobiDB-lite"/>
    </source>
</evidence>
<name>A0A165WCM6_9BACI</name>
<accession>A0A165WCM6</accession>
<dbReference type="SUPFAM" id="SSF55797">
    <property type="entry name" value="PR-1-like"/>
    <property type="match status" value="1"/>
</dbReference>
<proteinExistence type="predicted"/>
<organism evidence="4 5">
    <name type="scientific">Aeribacillus pallidus</name>
    <dbReference type="NCBI Taxonomy" id="33936"/>
    <lineage>
        <taxon>Bacteria</taxon>
        <taxon>Bacillati</taxon>
        <taxon>Bacillota</taxon>
        <taxon>Bacilli</taxon>
        <taxon>Bacillales</taxon>
        <taxon>Bacillaceae</taxon>
        <taxon>Aeribacillus</taxon>
    </lineage>
</organism>
<dbReference type="EMBL" id="LWBR01000072">
    <property type="protein sequence ID" value="KZN94875.1"/>
    <property type="molecule type" value="Genomic_DNA"/>
</dbReference>
<dbReference type="Pfam" id="PF00188">
    <property type="entry name" value="CAP"/>
    <property type="match status" value="1"/>
</dbReference>
<dbReference type="PANTHER" id="PTHR31157">
    <property type="entry name" value="SCP DOMAIN-CONTAINING PROTEIN"/>
    <property type="match status" value="1"/>
</dbReference>
<dbReference type="CDD" id="cd05379">
    <property type="entry name" value="CAP_bacterial"/>
    <property type="match status" value="1"/>
</dbReference>
<feature type="compositionally biased region" description="Low complexity" evidence="1">
    <location>
        <begin position="92"/>
        <end position="116"/>
    </location>
</feature>
<dbReference type="PANTHER" id="PTHR31157:SF1">
    <property type="entry name" value="SCP DOMAIN-CONTAINING PROTEIN"/>
    <property type="match status" value="1"/>
</dbReference>
<keyword evidence="2" id="KW-0732">Signal</keyword>
<dbReference type="STRING" id="33936.AZI98_16420"/>